<evidence type="ECO:0000256" key="1">
    <source>
        <dbReference type="SAM" id="SignalP"/>
    </source>
</evidence>
<gene>
    <name evidence="2" type="ORF">MGALJ_24320</name>
</gene>
<dbReference type="Proteomes" id="UP000465785">
    <property type="component" value="Chromosome"/>
</dbReference>
<dbReference type="KEGG" id="mgau:MGALJ_24320"/>
<dbReference type="AlphaFoldDB" id="A0A9W4B9Y1"/>
<name>A0A9W4B9Y1_9MYCO</name>
<organism evidence="2 3">
    <name type="scientific">Mycobacterium gallinarum</name>
    <dbReference type="NCBI Taxonomy" id="39689"/>
    <lineage>
        <taxon>Bacteria</taxon>
        <taxon>Bacillati</taxon>
        <taxon>Actinomycetota</taxon>
        <taxon>Actinomycetes</taxon>
        <taxon>Mycobacteriales</taxon>
        <taxon>Mycobacteriaceae</taxon>
        <taxon>Mycobacterium</taxon>
    </lineage>
</organism>
<keyword evidence="1" id="KW-0732">Signal</keyword>
<feature type="signal peptide" evidence="1">
    <location>
        <begin position="1"/>
        <end position="30"/>
    </location>
</feature>
<dbReference type="EMBL" id="AP022601">
    <property type="protein sequence ID" value="BBY92763.1"/>
    <property type="molecule type" value="Genomic_DNA"/>
</dbReference>
<accession>A0A9W4B9Y1</accession>
<sequence>MFDLFQPSRAIAVGCLSAATLLGTWAPAAADPASDQARNDELAALIPAGSTDCQVGRQYPEDPFVARLGCGRNSQPGGPYSAVYSLYGSPADVDTAFGILAGSGSPVACPGAAGAQPVAWGGGMVVCTTASGPREGAPTVSWTKASDLFVGSASGDDLTALYSWWLAAR</sequence>
<protein>
    <recommendedName>
        <fullName evidence="4">Serine/threonine protein kinase</fullName>
    </recommendedName>
</protein>
<evidence type="ECO:0008006" key="4">
    <source>
        <dbReference type="Google" id="ProtNLM"/>
    </source>
</evidence>
<evidence type="ECO:0000313" key="3">
    <source>
        <dbReference type="Proteomes" id="UP000465785"/>
    </source>
</evidence>
<dbReference type="RefSeq" id="WP_163729811.1">
    <property type="nucleotide sequence ID" value="NZ_AP022601.1"/>
</dbReference>
<keyword evidence="3" id="KW-1185">Reference proteome</keyword>
<proteinExistence type="predicted"/>
<reference evidence="2 3" key="1">
    <citation type="journal article" date="2019" name="Emerg. Microbes Infect.">
        <title>Comprehensive subspecies identification of 175 nontuberculous mycobacteria species based on 7547 genomic profiles.</title>
        <authorList>
            <person name="Matsumoto Y."/>
            <person name="Kinjo T."/>
            <person name="Motooka D."/>
            <person name="Nabeya D."/>
            <person name="Jung N."/>
            <person name="Uechi K."/>
            <person name="Horii T."/>
            <person name="Iida T."/>
            <person name="Fujita J."/>
            <person name="Nakamura S."/>
        </authorList>
    </citation>
    <scope>NUCLEOTIDE SEQUENCE [LARGE SCALE GENOMIC DNA]</scope>
    <source>
        <strain evidence="2 3">JCM 6399</strain>
    </source>
</reference>
<feature type="chain" id="PRO_5040801971" description="Serine/threonine protein kinase" evidence="1">
    <location>
        <begin position="31"/>
        <end position="169"/>
    </location>
</feature>
<evidence type="ECO:0000313" key="2">
    <source>
        <dbReference type="EMBL" id="BBY92763.1"/>
    </source>
</evidence>